<dbReference type="SUPFAM" id="SSF57850">
    <property type="entry name" value="RING/U-box"/>
    <property type="match status" value="1"/>
</dbReference>
<feature type="compositionally biased region" description="Acidic residues" evidence="2">
    <location>
        <begin position="915"/>
        <end position="935"/>
    </location>
</feature>
<dbReference type="Pfam" id="PF15411">
    <property type="entry name" value="PH_10"/>
    <property type="match status" value="1"/>
</dbReference>
<feature type="region of interest" description="Disordered" evidence="2">
    <location>
        <begin position="822"/>
        <end position="867"/>
    </location>
</feature>
<organism evidence="4 5">
    <name type="scientific">Meira miltonrushii</name>
    <dbReference type="NCBI Taxonomy" id="1280837"/>
    <lineage>
        <taxon>Eukaryota</taxon>
        <taxon>Fungi</taxon>
        <taxon>Dikarya</taxon>
        <taxon>Basidiomycota</taxon>
        <taxon>Ustilaginomycotina</taxon>
        <taxon>Exobasidiomycetes</taxon>
        <taxon>Exobasidiales</taxon>
        <taxon>Brachybasidiaceae</taxon>
        <taxon>Meira</taxon>
    </lineage>
</organism>
<feature type="compositionally biased region" description="Basic and acidic residues" evidence="2">
    <location>
        <begin position="837"/>
        <end position="864"/>
    </location>
</feature>
<reference evidence="4 5" key="1">
    <citation type="journal article" date="2018" name="Mol. Biol. Evol.">
        <title>Broad Genomic Sampling Reveals a Smut Pathogenic Ancestry of the Fungal Clade Ustilaginomycotina.</title>
        <authorList>
            <person name="Kijpornyongpan T."/>
            <person name="Mondo S.J."/>
            <person name="Barry K."/>
            <person name="Sandor L."/>
            <person name="Lee J."/>
            <person name="Lipzen A."/>
            <person name="Pangilinan J."/>
            <person name="LaButti K."/>
            <person name="Hainaut M."/>
            <person name="Henrissat B."/>
            <person name="Grigoriev I.V."/>
            <person name="Spatafora J.W."/>
            <person name="Aime M.C."/>
        </authorList>
    </citation>
    <scope>NUCLEOTIDE SEQUENCE [LARGE SCALE GENOMIC DNA]</scope>
    <source>
        <strain evidence="4 5">MCA 3882</strain>
    </source>
</reference>
<accession>A0A316VAS2</accession>
<feature type="region of interest" description="Disordered" evidence="2">
    <location>
        <begin position="578"/>
        <end position="626"/>
    </location>
</feature>
<dbReference type="SMART" id="SM00233">
    <property type="entry name" value="PH"/>
    <property type="match status" value="1"/>
</dbReference>
<dbReference type="GO" id="GO:0008270">
    <property type="term" value="F:zinc ion binding"/>
    <property type="evidence" value="ECO:0007669"/>
    <property type="project" value="UniProtKB-KW"/>
</dbReference>
<keyword evidence="1" id="KW-0479">Metal-binding</keyword>
<evidence type="ECO:0000256" key="2">
    <source>
        <dbReference type="SAM" id="MobiDB-lite"/>
    </source>
</evidence>
<feature type="compositionally biased region" description="Polar residues" evidence="2">
    <location>
        <begin position="326"/>
        <end position="336"/>
    </location>
</feature>
<evidence type="ECO:0000313" key="4">
    <source>
        <dbReference type="EMBL" id="PWN34354.1"/>
    </source>
</evidence>
<dbReference type="PANTHER" id="PTHR10579:SF43">
    <property type="entry name" value="ZINC FINGER (C3HC4-TYPE RING FINGER) FAMILY PROTEIN"/>
    <property type="match status" value="1"/>
</dbReference>
<dbReference type="SUPFAM" id="SSF50729">
    <property type="entry name" value="PH domain-like"/>
    <property type="match status" value="1"/>
</dbReference>
<feature type="region of interest" description="Disordered" evidence="2">
    <location>
        <begin position="1538"/>
        <end position="1559"/>
    </location>
</feature>
<dbReference type="InterPro" id="IPR036465">
    <property type="entry name" value="vWFA_dom_sf"/>
</dbReference>
<feature type="compositionally biased region" description="Basic and acidic residues" evidence="2">
    <location>
        <begin position="601"/>
        <end position="619"/>
    </location>
</feature>
<dbReference type="Gene3D" id="3.30.40.10">
    <property type="entry name" value="Zinc/RING finger domain, C3HC4 (zinc finger)"/>
    <property type="match status" value="1"/>
</dbReference>
<dbReference type="Gene3D" id="2.30.29.30">
    <property type="entry name" value="Pleckstrin-homology domain (PH domain)/Phosphotyrosine-binding domain (PTB)"/>
    <property type="match status" value="1"/>
</dbReference>
<feature type="region of interest" description="Disordered" evidence="2">
    <location>
        <begin position="1676"/>
        <end position="1725"/>
    </location>
</feature>
<dbReference type="EMBL" id="KZ819604">
    <property type="protein sequence ID" value="PWN34354.1"/>
    <property type="molecule type" value="Genomic_DNA"/>
</dbReference>
<feature type="compositionally biased region" description="Polar residues" evidence="2">
    <location>
        <begin position="464"/>
        <end position="476"/>
    </location>
</feature>
<dbReference type="CDD" id="cd13246">
    <property type="entry name" value="PH_Scd1"/>
    <property type="match status" value="1"/>
</dbReference>
<gene>
    <name evidence="4" type="ORF">FA14DRAFT_71693</name>
</gene>
<name>A0A316VAS2_9BASI</name>
<feature type="region of interest" description="Disordered" evidence="2">
    <location>
        <begin position="402"/>
        <end position="484"/>
    </location>
</feature>
<keyword evidence="5" id="KW-1185">Reference proteome</keyword>
<dbReference type="Proteomes" id="UP000245771">
    <property type="component" value="Unassembled WGS sequence"/>
</dbReference>
<dbReference type="PANTHER" id="PTHR10579">
    <property type="entry name" value="CALCIUM-ACTIVATED CHLORIDE CHANNEL REGULATOR"/>
    <property type="match status" value="1"/>
</dbReference>
<feature type="region of interest" description="Disordered" evidence="2">
    <location>
        <begin position="163"/>
        <end position="217"/>
    </location>
</feature>
<dbReference type="InterPro" id="IPR001841">
    <property type="entry name" value="Znf_RING"/>
</dbReference>
<feature type="compositionally biased region" description="Polar residues" evidence="2">
    <location>
        <begin position="195"/>
        <end position="211"/>
    </location>
</feature>
<dbReference type="PROSITE" id="PS50089">
    <property type="entry name" value="ZF_RING_2"/>
    <property type="match status" value="1"/>
</dbReference>
<sequence length="1811" mass="200375">MQPQSDLSPLDPGLDLSSVRLKDFAQLGQEQNDTSGASTRRHLSTASQNRPTTRDLLRPSSPQSNPPRFRLARTVTNKLFRRNSHQSEDLGLKRSRSNPNGQIPAYVRTAQSGPNRTFSESNHFVPRQTSSQQQWFNHFGSEADLETPRALATPRANVQSRWPTSYPYFHSQPNDTVRPTNTGNLIDGDRPYISEATSTTSFPRTDSSFAHSRNDFGGSDSLQHLEHLFQSEDRPTGPDYFSIPTDSESGRARDSRDHLSQDSSKNSINSRDTLSSNSPDRNNRPIPTFARDSSRLSPEDVLQSQFVGQGEVNTRESYKRSRSLNDLRTNYKSTASGPKESRHPYAVLSSSQLRRINSDTTHRSRQRVKPDIAFFGDKVEPLVLRLSAFEANRLVGLITSASNSNQSAGEEAQREEPIVSFSILKPLSTTTPTKDPDMAIGEKSGNGISTGGGWRSRFGGGSTLTKQRQANGSQNDEGSKEGNLLNRFMLDKKPSAENLRMQSSASGSRNEMAHIESQENQVEREMAAQHIARQQRTANDARLANMIPLLDGITPQATAHPSGLPTSSPHYRIDEYRKATKTAPVQTKSKADRMMGGQVSNDEKHSLNTDTQYETRSRSNSDVGPEEVTCPVCLELLSFRLAGEKAHVVPLCGHALHHACFTAVYGSVESVLKAQSSKGNKHSPPGMCGVCRRLIVLGEDRGDHRRVGKAAGMMGVGSVDSNSIHSEHDRSIVSTNVSDDPLEVNGLQSSNRADVAHHSLDISRHNVGAIDEGRNVHRNRFMLLPSVKVRPEFETVYRKDRKEGGGRQNLVCVVTVGIPSRRQSEQVDEDELHYKHKSEQFRPDLKSSRTDKGKSRMLDNRDSYSDLNEDLEQTQNGYDDEDDDDPKNSFNKFVKNSHLHMLVPNSANSSREQQDLPEQDAQGEAEEEQEDEDEGFSFSATPAAQHHELDSVVEDLRNRIIDWKGHSVERFGALSLYNFLGVRQDSIIRNFYVYLFRDALLCVNEEKKKEKGLARLIYADRSDDSGSPLGSINRKSRAPLKLKGRIWLRHIKSCQNTEIDNMPCLSIRLDDDALDNFILSFKDRALREKWRVKLNELLAENQSRTKKTEVLNVRNQNTNGGQNQGKSRKSPESPALQSAQGDASLSSMATRNTSNDVSLASSHTSAQSQSPHTDRHFSPHQNNNMQSMLTGMPSHQQWSASGGLDPNRSVPELLPHTPIDLVIMVSVPSVTGQPSVSSSTLSSSAALKVRLIRSTLDFVINNMGPRDRIAIVAYHVGVEGAVRRTALLNTSKKSSVEKLEQFVDSIGKPWEGPGTDPFKEDIERLGGNSDRTDTVTAVNVGFDIILQRKSKNPITGMLLINDTADAPKRGQMDLVMARAEAANVPVHCFGFGKSHDPSSLWLISNHTHGSYTFVREWYQLRECVAGCIGALMSIALTDVRLHISVPSDNHFRVRKVTGITGSIISTNGKDVDLDLGEMRFGELRELFFELEFDFSGYAMQYNLSQRHQNVAIHHPYEKGSATDDFMMRLGLNGLSITGQDREQSNHQSSTSDGNSQKSGDFDGHFVDEVAVLEVQCGCRDPSIGMGASRLPDPCVLTIEIDSSTNDPSADGNGAGGAATALADPVVTRRRLEILVSDMITRCLLLVSRRNQSQALTILMETRKIVDTVLQAIPLTDGNLGNGQTKSSMYPKRRSSLGSSSFSAKPSKAALLGSQPRSSHARKQRERLHKQTAVALMAMLDDLDVLIDGLETGKALSFDRSERNFGAQQAMVLRDQKAWTSRSDTEWQFFKLVDNGSSFAALAAQFAAGYGQ</sequence>
<dbReference type="RefSeq" id="XP_025354656.1">
    <property type="nucleotide sequence ID" value="XM_025502754.1"/>
</dbReference>
<proteinExistence type="predicted"/>
<feature type="compositionally biased region" description="Low complexity" evidence="2">
    <location>
        <begin position="1115"/>
        <end position="1125"/>
    </location>
</feature>
<dbReference type="OrthoDB" id="299997at2759"/>
<feature type="compositionally biased region" description="Basic and acidic residues" evidence="2">
    <location>
        <begin position="313"/>
        <end position="325"/>
    </location>
</feature>
<evidence type="ECO:0000256" key="1">
    <source>
        <dbReference type="PROSITE-ProRule" id="PRU00175"/>
    </source>
</evidence>
<feature type="compositionally biased region" description="Polar residues" evidence="2">
    <location>
        <begin position="1135"/>
        <end position="1171"/>
    </location>
</feature>
<protein>
    <recommendedName>
        <fullName evidence="3">RING-type domain-containing protein</fullName>
    </recommendedName>
</protein>
<evidence type="ECO:0000313" key="5">
    <source>
        <dbReference type="Proteomes" id="UP000245771"/>
    </source>
</evidence>
<feature type="compositionally biased region" description="Low complexity" evidence="2">
    <location>
        <begin position="1"/>
        <end position="18"/>
    </location>
</feature>
<feature type="compositionally biased region" description="Polar residues" evidence="2">
    <location>
        <begin position="1545"/>
        <end position="1558"/>
    </location>
</feature>
<evidence type="ECO:0000259" key="3">
    <source>
        <dbReference type="PROSITE" id="PS50089"/>
    </source>
</evidence>
<dbReference type="InterPro" id="IPR001849">
    <property type="entry name" value="PH_domain"/>
</dbReference>
<dbReference type="InterPro" id="IPR013083">
    <property type="entry name" value="Znf_RING/FYVE/PHD"/>
</dbReference>
<dbReference type="InterPro" id="IPR051266">
    <property type="entry name" value="CLCR"/>
</dbReference>
<dbReference type="STRING" id="1280837.A0A316VAS2"/>
<keyword evidence="1" id="KW-0863">Zinc-finger</keyword>
<feature type="compositionally biased region" description="Polar residues" evidence="2">
    <location>
        <begin position="1179"/>
        <end position="1200"/>
    </location>
</feature>
<feature type="region of interest" description="Disordered" evidence="2">
    <location>
        <begin position="1"/>
        <end position="102"/>
    </location>
</feature>
<feature type="region of interest" description="Disordered" evidence="2">
    <location>
        <begin position="906"/>
        <end position="944"/>
    </location>
</feature>
<feature type="region of interest" description="Disordered" evidence="2">
    <location>
        <begin position="230"/>
        <end position="346"/>
    </location>
</feature>
<feature type="compositionally biased region" description="Polar residues" evidence="2">
    <location>
        <begin position="28"/>
        <end position="51"/>
    </location>
</feature>
<feature type="compositionally biased region" description="Basic and acidic residues" evidence="2">
    <location>
        <begin position="248"/>
        <end position="260"/>
    </location>
</feature>
<feature type="compositionally biased region" description="Low complexity" evidence="2">
    <location>
        <begin position="1695"/>
        <end position="1711"/>
    </location>
</feature>
<dbReference type="GeneID" id="37024535"/>
<feature type="compositionally biased region" description="Gly residues" evidence="2">
    <location>
        <begin position="448"/>
        <end position="462"/>
    </location>
</feature>
<dbReference type="Gene3D" id="3.40.50.410">
    <property type="entry name" value="von Willebrand factor, type A domain"/>
    <property type="match status" value="1"/>
</dbReference>
<feature type="region of interest" description="Disordered" evidence="2">
    <location>
        <begin position="1108"/>
        <end position="1212"/>
    </location>
</feature>
<dbReference type="InterPro" id="IPR033511">
    <property type="entry name" value="Cdc24/Scd1_PH_dom"/>
</dbReference>
<dbReference type="InParanoid" id="A0A316VAS2"/>
<feature type="domain" description="RING-type" evidence="3">
    <location>
        <begin position="630"/>
        <end position="692"/>
    </location>
</feature>
<keyword evidence="1" id="KW-0862">Zinc</keyword>
<feature type="compositionally biased region" description="Polar residues" evidence="2">
    <location>
        <begin position="171"/>
        <end position="184"/>
    </location>
</feature>
<dbReference type="InterPro" id="IPR011993">
    <property type="entry name" value="PH-like_dom_sf"/>
</dbReference>
<dbReference type="GO" id="GO:0005085">
    <property type="term" value="F:guanyl-nucleotide exchange factor activity"/>
    <property type="evidence" value="ECO:0007669"/>
    <property type="project" value="InterPro"/>
</dbReference>
<dbReference type="SUPFAM" id="SSF53300">
    <property type="entry name" value="vWA-like"/>
    <property type="match status" value="1"/>
</dbReference>
<feature type="compositionally biased region" description="Polar residues" evidence="2">
    <location>
        <begin position="261"/>
        <end position="280"/>
    </location>
</feature>